<sequence length="210" mass="21893">MNIRLKNGLGVNSTVVALGFSTTLLLSGCGGGNDSSQNIVVPNTPAPSVSVSKTFSSMDATGDTTITPGVESIACVKDNTTQLMWEVKSDQAAGTSPDFRDKDYGYNWYNGQSGYPGLPAGTAVTADVLGAFPCQQSGSDLTQCDTNAYLRAIKAMNAGKGLCGFNDWRLPTTNELRGLIDTSRTSAPFIYSALGNTSADPEQLGSAVRG</sequence>
<dbReference type="InterPro" id="IPR011460">
    <property type="entry name" value="Lcl_C"/>
</dbReference>
<evidence type="ECO:0000313" key="2">
    <source>
        <dbReference type="EMBL" id="OQX09492.1"/>
    </source>
</evidence>
<organism evidence="2 3">
    <name type="scientific">Thiothrix lacustris</name>
    <dbReference type="NCBI Taxonomy" id="525917"/>
    <lineage>
        <taxon>Bacteria</taxon>
        <taxon>Pseudomonadati</taxon>
        <taxon>Pseudomonadota</taxon>
        <taxon>Gammaproteobacteria</taxon>
        <taxon>Thiotrichales</taxon>
        <taxon>Thiotrichaceae</taxon>
        <taxon>Thiothrix</taxon>
    </lineage>
</organism>
<proteinExistence type="predicted"/>
<dbReference type="Pfam" id="PF07603">
    <property type="entry name" value="Lcl_C"/>
    <property type="match status" value="1"/>
</dbReference>
<dbReference type="Proteomes" id="UP000192491">
    <property type="component" value="Unassembled WGS sequence"/>
</dbReference>
<feature type="domain" description="Lcl C-terminal" evidence="1">
    <location>
        <begin position="75"/>
        <end position="188"/>
    </location>
</feature>
<name>A0A1Y1QMR6_9GAMM</name>
<dbReference type="EMBL" id="MTEJ01000141">
    <property type="protein sequence ID" value="OQX09492.1"/>
    <property type="molecule type" value="Genomic_DNA"/>
</dbReference>
<comment type="caution">
    <text evidence="2">The sequence shown here is derived from an EMBL/GenBank/DDBJ whole genome shotgun (WGS) entry which is preliminary data.</text>
</comment>
<protein>
    <recommendedName>
        <fullName evidence="1">Lcl C-terminal domain-containing protein</fullName>
    </recommendedName>
</protein>
<dbReference type="AlphaFoldDB" id="A0A1Y1QMR6"/>
<accession>A0A1Y1QMR6</accession>
<dbReference type="PROSITE" id="PS51257">
    <property type="entry name" value="PROKAR_LIPOPROTEIN"/>
    <property type="match status" value="1"/>
</dbReference>
<evidence type="ECO:0000259" key="1">
    <source>
        <dbReference type="Pfam" id="PF07603"/>
    </source>
</evidence>
<evidence type="ECO:0000313" key="3">
    <source>
        <dbReference type="Proteomes" id="UP000192491"/>
    </source>
</evidence>
<gene>
    <name evidence="2" type="ORF">BWK73_22735</name>
</gene>
<reference evidence="2 3" key="1">
    <citation type="submission" date="2017-01" db="EMBL/GenBank/DDBJ databases">
        <title>Novel large sulfur bacteria in the metagenomes of groundwater-fed chemosynthetic microbial mats in the Lake Huron basin.</title>
        <authorList>
            <person name="Sharrar A.M."/>
            <person name="Flood B.E."/>
            <person name="Bailey J.V."/>
            <person name="Jones D.S."/>
            <person name="Biddanda B."/>
            <person name="Ruberg S.A."/>
            <person name="Marcus D.N."/>
            <person name="Dick G.J."/>
        </authorList>
    </citation>
    <scope>NUCLEOTIDE SEQUENCE [LARGE SCALE GENOMIC DNA]</scope>
    <source>
        <strain evidence="2">A8</strain>
    </source>
</reference>